<dbReference type="NCBIfam" id="TIGR01787">
    <property type="entry name" value="squalene_cyclas"/>
    <property type="match status" value="1"/>
</dbReference>
<comment type="similarity">
    <text evidence="1 4">Belongs to the terpene cyclase/mutase family.</text>
</comment>
<evidence type="ECO:0000256" key="2">
    <source>
        <dbReference type="ARBA" id="ARBA00022737"/>
    </source>
</evidence>
<evidence type="ECO:0000256" key="4">
    <source>
        <dbReference type="RuleBase" id="RU362003"/>
    </source>
</evidence>
<dbReference type="InterPro" id="IPR018333">
    <property type="entry name" value="Squalene_cyclase"/>
</dbReference>
<accession>A0A0L9VGS5</accession>
<keyword evidence="3 4" id="KW-0413">Isomerase</keyword>
<dbReference type="Pfam" id="PF13243">
    <property type="entry name" value="SQHop_cyclase_C"/>
    <property type="match status" value="1"/>
</dbReference>
<dbReference type="Pfam" id="PF13249">
    <property type="entry name" value="SQHop_cyclase_N"/>
    <property type="match status" value="1"/>
</dbReference>
<dbReference type="PANTHER" id="PTHR11764:SF19">
    <property type="entry name" value="TERPENE CYCLASE_MUTASE FAMILY MEMBER"/>
    <property type="match status" value="1"/>
</dbReference>
<evidence type="ECO:0000256" key="3">
    <source>
        <dbReference type="ARBA" id="ARBA00023235"/>
    </source>
</evidence>
<protein>
    <recommendedName>
        <fullName evidence="4">Terpene cyclase/mutase family member</fullName>
        <ecNumber evidence="4">5.4.99.-</ecNumber>
    </recommendedName>
</protein>
<dbReference type="InterPro" id="IPR002365">
    <property type="entry name" value="Terpene_synthase_CS"/>
</dbReference>
<evidence type="ECO:0000313" key="7">
    <source>
        <dbReference type="EMBL" id="KOM54112.1"/>
    </source>
</evidence>
<dbReference type="PANTHER" id="PTHR11764">
    <property type="entry name" value="TERPENE CYCLASE/MUTASE FAMILY MEMBER"/>
    <property type="match status" value="1"/>
</dbReference>
<dbReference type="OMA" id="QMEIKRY"/>
<name>A0A0L9VGS5_PHAAN</name>
<dbReference type="CDD" id="cd02892">
    <property type="entry name" value="SQCY_1"/>
    <property type="match status" value="1"/>
</dbReference>
<dbReference type="EMBL" id="CM003380">
    <property type="protein sequence ID" value="KOM54112.1"/>
    <property type="molecule type" value="Genomic_DNA"/>
</dbReference>
<feature type="domain" description="Squalene cyclase N-terminal" evidence="6">
    <location>
        <begin position="104"/>
        <end position="358"/>
    </location>
</feature>
<proteinExistence type="inferred from homology"/>
<dbReference type="InterPro" id="IPR032696">
    <property type="entry name" value="SQ_cyclase_C"/>
</dbReference>
<reference evidence="8" key="1">
    <citation type="journal article" date="2015" name="Proc. Natl. Acad. Sci. U.S.A.">
        <title>Genome sequencing of adzuki bean (Vigna angularis) provides insight into high starch and low fat accumulation and domestication.</title>
        <authorList>
            <person name="Yang K."/>
            <person name="Tian Z."/>
            <person name="Chen C."/>
            <person name="Luo L."/>
            <person name="Zhao B."/>
            <person name="Wang Z."/>
            <person name="Yu L."/>
            <person name="Li Y."/>
            <person name="Sun Y."/>
            <person name="Li W."/>
            <person name="Chen Y."/>
            <person name="Li Y."/>
            <person name="Zhang Y."/>
            <person name="Ai D."/>
            <person name="Zhao J."/>
            <person name="Shang C."/>
            <person name="Ma Y."/>
            <person name="Wu B."/>
            <person name="Wang M."/>
            <person name="Gao L."/>
            <person name="Sun D."/>
            <person name="Zhang P."/>
            <person name="Guo F."/>
            <person name="Wang W."/>
            <person name="Li Y."/>
            <person name="Wang J."/>
            <person name="Varshney R.K."/>
            <person name="Wang J."/>
            <person name="Ling H.Q."/>
            <person name="Wan P."/>
        </authorList>
    </citation>
    <scope>NUCLEOTIDE SEQUENCE</scope>
    <source>
        <strain evidence="8">cv. Jingnong 6</strain>
    </source>
</reference>
<dbReference type="FunFam" id="1.50.10.20:FF:000002">
    <property type="entry name" value="Terpene cyclase/mutase family member"/>
    <property type="match status" value="1"/>
</dbReference>
<dbReference type="Gene3D" id="1.50.10.20">
    <property type="match status" value="2"/>
</dbReference>
<dbReference type="InterPro" id="IPR008930">
    <property type="entry name" value="Terpenoid_cyclase/PrenylTrfase"/>
</dbReference>
<evidence type="ECO:0000256" key="1">
    <source>
        <dbReference type="ARBA" id="ARBA00009755"/>
    </source>
</evidence>
<dbReference type="GO" id="GO:0005811">
    <property type="term" value="C:lipid droplet"/>
    <property type="evidence" value="ECO:0007669"/>
    <property type="project" value="InterPro"/>
</dbReference>
<evidence type="ECO:0000313" key="8">
    <source>
        <dbReference type="Proteomes" id="UP000053144"/>
    </source>
</evidence>
<dbReference type="GO" id="GO:0031559">
    <property type="term" value="F:oxidosqualene cyclase activity"/>
    <property type="evidence" value="ECO:0007669"/>
    <property type="project" value="UniProtKB-ARBA"/>
</dbReference>
<dbReference type="PROSITE" id="PS01074">
    <property type="entry name" value="TERPENE_SYNTHASES"/>
    <property type="match status" value="1"/>
</dbReference>
<dbReference type="EC" id="5.4.99.-" evidence="4"/>
<gene>
    <name evidence="7" type="ORF">LR48_Vigan10g000400</name>
</gene>
<evidence type="ECO:0000259" key="5">
    <source>
        <dbReference type="Pfam" id="PF13243"/>
    </source>
</evidence>
<evidence type="ECO:0000259" key="6">
    <source>
        <dbReference type="Pfam" id="PF13249"/>
    </source>
</evidence>
<dbReference type="Proteomes" id="UP000053144">
    <property type="component" value="Chromosome 10"/>
</dbReference>
<dbReference type="GO" id="GO:0016104">
    <property type="term" value="P:triterpenoid biosynthetic process"/>
    <property type="evidence" value="ECO:0007669"/>
    <property type="project" value="InterPro"/>
</dbReference>
<dbReference type="STRING" id="3914.A0A0L9VGS5"/>
<keyword evidence="2" id="KW-0677">Repeat</keyword>
<feature type="domain" description="Squalene cyclase C-terminal" evidence="5">
    <location>
        <begin position="470"/>
        <end position="679"/>
    </location>
</feature>
<organism evidence="7 8">
    <name type="scientific">Phaseolus angularis</name>
    <name type="common">Azuki bean</name>
    <name type="synonym">Vigna angularis</name>
    <dbReference type="NCBI Taxonomy" id="3914"/>
    <lineage>
        <taxon>Eukaryota</taxon>
        <taxon>Viridiplantae</taxon>
        <taxon>Streptophyta</taxon>
        <taxon>Embryophyta</taxon>
        <taxon>Tracheophyta</taxon>
        <taxon>Spermatophyta</taxon>
        <taxon>Magnoliopsida</taxon>
        <taxon>eudicotyledons</taxon>
        <taxon>Gunneridae</taxon>
        <taxon>Pentapetalae</taxon>
        <taxon>rosids</taxon>
        <taxon>fabids</taxon>
        <taxon>Fabales</taxon>
        <taxon>Fabaceae</taxon>
        <taxon>Papilionoideae</taxon>
        <taxon>50 kb inversion clade</taxon>
        <taxon>NPAAA clade</taxon>
        <taxon>indigoferoid/millettioid clade</taxon>
        <taxon>Phaseoleae</taxon>
        <taxon>Vigna</taxon>
    </lineage>
</organism>
<dbReference type="Gramene" id="KOM54112">
    <property type="protein sequence ID" value="KOM54112"/>
    <property type="gene ID" value="LR48_Vigan10g000400"/>
</dbReference>
<dbReference type="SUPFAM" id="SSF48239">
    <property type="entry name" value="Terpenoid cyclases/Protein prenyltransferases"/>
    <property type="match status" value="2"/>
</dbReference>
<dbReference type="InterPro" id="IPR032697">
    <property type="entry name" value="SQ_cyclase_N"/>
</dbReference>
<sequence>MWKLKIGEGGKELISANNFVGRQHWVFDPNAGTVEERGEVERLRHQFTLNRHSIKQSADLFLRMQLRKENECGVIPAAVKVRDRENVTMEALITTIRRGIGFYSSIQGSDGHWPAESAGPLFFLQPLVMALYITGSLDVVLGAEHKKEIVRYLYNHQNEDGGWGFHIEGDSTMFGSALSYIALRILGEGVEDGVERAMYRGRKWILEHGGLVAIPSWGKFWVTVLGVYEWCGCNPLPPEFWLLPKAIPIHPGKMLCYCRLVYMPMSYLYGKRFIGPITALIRSLREEMYNEPYEAINWNKARNTVAKEDLYYPHPVIQDMLWGFLHHVGERFLNCWPFSMLRQKALQIAIEHVRYEDENSRYLCIGSVEKVLCLLARWVEDPNSEAYKLHLARIPDYFWLAEDGLKIQSFGSQMWDAAFAIQAILSCDVSEEYGPTLRKAHDFVKASQVAALLLSEMPTDLVGDQMETQRFFDAVNVILSLQSSNGGFPAWEPQRAYRWLEKFNPTEFFEDTLIETEYVECSGSAVQGLALFRKLYPKHRRREIDSSISKAIDFIERKQNPDGSWYGCWGICYTYGTWFAVEGLRAYGKNYHNSPSLRKACQFLLSKQLSNGGWGESYLSSQNKVYTNIEGNRANLVQTSWALLSLIHAGQAEIDPTPIHRGIKLLVNSQMEDGDFPQQQLPIQEAASAGLKSMEHLIRLLTCNSPNKALLWISLNPPFSTLSPAIKTNLSLSTTTTTTSSFYLSHQQRQRL</sequence>
<dbReference type="AlphaFoldDB" id="A0A0L9VGS5"/>